<comment type="subcellular location">
    <subcellularLocation>
        <location evidence="1">Membrane</location>
        <topology evidence="1">Lipid-anchor</topology>
    </subcellularLocation>
</comment>
<reference evidence="10" key="1">
    <citation type="submission" date="2022-06" db="EMBL/GenBank/DDBJ databases">
        <title>Genome sequencing of Brevibacillus sp. BB3-R1.</title>
        <authorList>
            <person name="Heo J."/>
            <person name="Lee D."/>
            <person name="Won M."/>
            <person name="Han B.-H."/>
            <person name="Hong S.-B."/>
            <person name="Kwon S.-W."/>
        </authorList>
    </citation>
    <scope>NUCLEOTIDE SEQUENCE</scope>
    <source>
        <strain evidence="10">BB3-R1</strain>
    </source>
</reference>
<dbReference type="InterPro" id="IPR046953">
    <property type="entry name" value="Spore_GerAC-like_C"/>
</dbReference>
<dbReference type="PROSITE" id="PS51257">
    <property type="entry name" value="PROKAR_LIPOPROTEIN"/>
    <property type="match status" value="1"/>
</dbReference>
<protein>
    <submittedName>
        <fullName evidence="10">Ger(X)C family spore germination protein</fullName>
    </submittedName>
</protein>
<evidence type="ECO:0000259" key="9">
    <source>
        <dbReference type="Pfam" id="PF25198"/>
    </source>
</evidence>
<dbReference type="PANTHER" id="PTHR35789">
    <property type="entry name" value="SPORE GERMINATION PROTEIN B3"/>
    <property type="match status" value="1"/>
</dbReference>
<keyword evidence="7" id="KW-0449">Lipoprotein</keyword>
<evidence type="ECO:0000256" key="3">
    <source>
        <dbReference type="ARBA" id="ARBA00022544"/>
    </source>
</evidence>
<dbReference type="NCBIfam" id="TIGR02887">
    <property type="entry name" value="spore_ger_x_C"/>
    <property type="match status" value="1"/>
</dbReference>
<feature type="domain" description="Spore germination protein N-terminal" evidence="9">
    <location>
        <begin position="26"/>
        <end position="217"/>
    </location>
</feature>
<keyword evidence="11" id="KW-1185">Reference proteome</keyword>
<gene>
    <name evidence="10" type="ORF">NDK47_12565</name>
</gene>
<accession>A0ABY4WMR5</accession>
<keyword evidence="4" id="KW-0732">Signal</keyword>
<dbReference type="Pfam" id="PF05504">
    <property type="entry name" value="Spore_GerAC"/>
    <property type="match status" value="1"/>
</dbReference>
<evidence type="ECO:0000256" key="7">
    <source>
        <dbReference type="ARBA" id="ARBA00023288"/>
    </source>
</evidence>
<dbReference type="Gene3D" id="3.30.300.210">
    <property type="entry name" value="Nutrient germinant receptor protein C, domain 3"/>
    <property type="match status" value="1"/>
</dbReference>
<dbReference type="Pfam" id="PF25198">
    <property type="entry name" value="Spore_GerAC_N"/>
    <property type="match status" value="1"/>
</dbReference>
<evidence type="ECO:0000256" key="4">
    <source>
        <dbReference type="ARBA" id="ARBA00022729"/>
    </source>
</evidence>
<evidence type="ECO:0000256" key="2">
    <source>
        <dbReference type="ARBA" id="ARBA00007886"/>
    </source>
</evidence>
<keyword evidence="5" id="KW-0472">Membrane</keyword>
<dbReference type="RefSeq" id="WP_251875359.1">
    <property type="nucleotide sequence ID" value="NZ_CP098755.1"/>
</dbReference>
<proteinExistence type="inferred from homology"/>
<evidence type="ECO:0000259" key="8">
    <source>
        <dbReference type="Pfam" id="PF05504"/>
    </source>
</evidence>
<name>A0ABY4WMR5_9BACL</name>
<dbReference type="EMBL" id="CP098755">
    <property type="protein sequence ID" value="USG68056.1"/>
    <property type="molecule type" value="Genomic_DNA"/>
</dbReference>
<evidence type="ECO:0000313" key="10">
    <source>
        <dbReference type="EMBL" id="USG68056.1"/>
    </source>
</evidence>
<dbReference type="InterPro" id="IPR008844">
    <property type="entry name" value="Spore_GerAC-like"/>
</dbReference>
<evidence type="ECO:0000256" key="6">
    <source>
        <dbReference type="ARBA" id="ARBA00023139"/>
    </source>
</evidence>
<evidence type="ECO:0000256" key="5">
    <source>
        <dbReference type="ARBA" id="ARBA00023136"/>
    </source>
</evidence>
<dbReference type="PANTHER" id="PTHR35789:SF1">
    <property type="entry name" value="SPORE GERMINATION PROTEIN B3"/>
    <property type="match status" value="1"/>
</dbReference>
<sequence length="407" mass="45597">MKKKRVPYLFVLLLLAWSFLTTGCWDRREIEDLGITIGMSIDTAKHAPSKEEKQIPHHHKKLIPLSLTYQIVNPKVIGGTRRSSSSKQKPYINITSTGETAFQVLRETSTRAGRPPFFMHLKMIVLGDDVSRKMDLSQLLNLYLRDTEMRRTVNLAIIKGSGRDVLEAKTKNEDLPSFEFMQLVNNMAKTIHICRPITVGEVSEKIATDTSFLIPRVVVHKQEIKLAGAAVISGKTGKMLGWLGEEETAGINLILGAGKTAETRPGGIIESSIDGDNAPFSFEIGKVHSKIIPSLKNGRISFTVQIKVEGRIGEDWNMHENSFSEAYVQKVNQAVAKEVKRLVLDSLDKTQKGYRADVAGFGKRLHIQYPETWRKVKDNWDEQFSQVPVKVAVSVKTADFSLKGKKK</sequence>
<organism evidence="10 11">
    <name type="scientific">Brevibacillus ruminantium</name>
    <dbReference type="NCBI Taxonomy" id="2950604"/>
    <lineage>
        <taxon>Bacteria</taxon>
        <taxon>Bacillati</taxon>
        <taxon>Bacillota</taxon>
        <taxon>Bacilli</taxon>
        <taxon>Bacillales</taxon>
        <taxon>Paenibacillaceae</taxon>
        <taxon>Brevibacillus</taxon>
    </lineage>
</organism>
<dbReference type="Proteomes" id="UP001056500">
    <property type="component" value="Chromosome"/>
</dbReference>
<dbReference type="InterPro" id="IPR038501">
    <property type="entry name" value="Spore_GerAC_C_sf"/>
</dbReference>
<keyword evidence="6" id="KW-0564">Palmitate</keyword>
<comment type="similarity">
    <text evidence="2">Belongs to the GerABKC lipoprotein family.</text>
</comment>
<keyword evidence="3" id="KW-0309">Germination</keyword>
<evidence type="ECO:0000256" key="1">
    <source>
        <dbReference type="ARBA" id="ARBA00004635"/>
    </source>
</evidence>
<dbReference type="InterPro" id="IPR057336">
    <property type="entry name" value="GerAC_N"/>
</dbReference>
<evidence type="ECO:0000313" key="11">
    <source>
        <dbReference type="Proteomes" id="UP001056500"/>
    </source>
</evidence>
<feature type="domain" description="Spore germination GerAC-like C-terminal" evidence="8">
    <location>
        <begin position="228"/>
        <end position="396"/>
    </location>
</feature>